<name>A0ABS5FSC1_9BRAD</name>
<evidence type="ECO:0000256" key="1">
    <source>
        <dbReference type="SAM" id="MobiDB-lite"/>
    </source>
</evidence>
<comment type="caution">
    <text evidence="2">The sequence shown here is derived from an EMBL/GenBank/DDBJ whole genome shotgun (WGS) entry which is preliminary data.</text>
</comment>
<evidence type="ECO:0000313" key="3">
    <source>
        <dbReference type="Proteomes" id="UP001315278"/>
    </source>
</evidence>
<dbReference type="EMBL" id="JAFCJH010000042">
    <property type="protein sequence ID" value="MBR0799716.1"/>
    <property type="molecule type" value="Genomic_DNA"/>
</dbReference>
<reference evidence="3" key="1">
    <citation type="journal article" date="2021" name="ISME J.">
        <title>Evolutionary origin and ecological implication of a unique nif island in free-living Bradyrhizobium lineages.</title>
        <authorList>
            <person name="Tao J."/>
        </authorList>
    </citation>
    <scope>NUCLEOTIDE SEQUENCE [LARGE SCALE GENOMIC DNA]</scope>
    <source>
        <strain evidence="3">SZCCT0434</strain>
    </source>
</reference>
<feature type="region of interest" description="Disordered" evidence="1">
    <location>
        <begin position="19"/>
        <end position="60"/>
    </location>
</feature>
<protein>
    <submittedName>
        <fullName evidence="2">Uncharacterized protein</fullName>
    </submittedName>
</protein>
<gene>
    <name evidence="2" type="ORF">JQ615_30525</name>
</gene>
<keyword evidence="3" id="KW-1185">Reference proteome</keyword>
<proteinExistence type="predicted"/>
<organism evidence="2 3">
    <name type="scientific">Bradyrhizobium jicamae</name>
    <dbReference type="NCBI Taxonomy" id="280332"/>
    <lineage>
        <taxon>Bacteria</taxon>
        <taxon>Pseudomonadati</taxon>
        <taxon>Pseudomonadota</taxon>
        <taxon>Alphaproteobacteria</taxon>
        <taxon>Hyphomicrobiales</taxon>
        <taxon>Nitrobacteraceae</taxon>
        <taxon>Bradyrhizobium</taxon>
    </lineage>
</organism>
<accession>A0ABS5FSC1</accession>
<sequence>MSIWQAEMRVDLDLVVIRSSTGSGEKGGRPSKLASDPGVEQQRMKTESARLPVSSRGVLA</sequence>
<dbReference type="Proteomes" id="UP001315278">
    <property type="component" value="Unassembled WGS sequence"/>
</dbReference>
<evidence type="ECO:0000313" key="2">
    <source>
        <dbReference type="EMBL" id="MBR0799716.1"/>
    </source>
</evidence>
<dbReference type="RefSeq" id="WP_212393771.1">
    <property type="nucleotide sequence ID" value="NZ_JAFCJH010000042.1"/>
</dbReference>